<proteinExistence type="predicted"/>
<keyword evidence="3" id="KW-1185">Reference proteome</keyword>
<accession>A0A5C5VI16</accession>
<comment type="caution">
    <text evidence="2">The sequence shown here is derived from an EMBL/GenBank/DDBJ whole genome shotgun (WGS) entry which is preliminary data.</text>
</comment>
<keyword evidence="1" id="KW-0732">Signal</keyword>
<evidence type="ECO:0000313" key="2">
    <source>
        <dbReference type="EMBL" id="TWT37322.1"/>
    </source>
</evidence>
<organism evidence="2 3">
    <name type="scientific">Posidoniimonas corsicana</name>
    <dbReference type="NCBI Taxonomy" id="1938618"/>
    <lineage>
        <taxon>Bacteria</taxon>
        <taxon>Pseudomonadati</taxon>
        <taxon>Planctomycetota</taxon>
        <taxon>Planctomycetia</taxon>
        <taxon>Pirellulales</taxon>
        <taxon>Lacipirellulaceae</taxon>
        <taxon>Posidoniimonas</taxon>
    </lineage>
</organism>
<dbReference type="EMBL" id="SIHJ01000001">
    <property type="protein sequence ID" value="TWT37322.1"/>
    <property type="molecule type" value="Genomic_DNA"/>
</dbReference>
<dbReference type="GO" id="GO:0000272">
    <property type="term" value="P:polysaccharide catabolic process"/>
    <property type="evidence" value="ECO:0007669"/>
    <property type="project" value="InterPro"/>
</dbReference>
<feature type="chain" id="PRO_5022876764" description="Dockerin domain-containing protein" evidence="1">
    <location>
        <begin position="23"/>
        <end position="443"/>
    </location>
</feature>
<gene>
    <name evidence="2" type="ORF">KOR34_22700</name>
</gene>
<dbReference type="SUPFAM" id="SSF63446">
    <property type="entry name" value="Type I dockerin domain"/>
    <property type="match status" value="1"/>
</dbReference>
<sequence precursor="true">MHRRHAAVVAVGLLASAAGVDANPGAFTYDNAHPEIQMWSYPAGSANGAGAVRDRASTFASFSYLNGDTNEPVFYPGNGLDPSRRGSFLIVADTSESIPLGLPLDRYQIDSLRVTTTLLGNLISEAAGRVLPYDNTLDDAESLTVGQDADAGHPIEMYGLGLQGDFDAVNFDGSPTQNEFRLGSPRWRQYREGEEGYDPQLDPADQSFAPYQFFGVDTQGRDVENSVNGGYSATAPENATARFTPDPFAIGKVYDAQGGEFVPGDLLDVGDQFVFEPNLQDAGVLAYLQQSLSDGHLGFSFSSMHQPAGHTGTIAYPDFYLDDLDVGNNPDGAAPRIELSVTILDPVLAGDYDADGAVDAADYQLWRAQYGTAGPEADGNADGVVDAADYTLWRDNAATGSALAAGAVAVPEPSGAGLVALGGMAAAFCGWVEWFIRPKRPQS</sequence>
<evidence type="ECO:0008006" key="4">
    <source>
        <dbReference type="Google" id="ProtNLM"/>
    </source>
</evidence>
<name>A0A5C5VI16_9BACT</name>
<dbReference type="AlphaFoldDB" id="A0A5C5VI16"/>
<dbReference type="Gene3D" id="1.10.1330.10">
    <property type="entry name" value="Dockerin domain"/>
    <property type="match status" value="1"/>
</dbReference>
<dbReference type="Proteomes" id="UP000316714">
    <property type="component" value="Unassembled WGS sequence"/>
</dbReference>
<dbReference type="RefSeq" id="WP_146564666.1">
    <property type="nucleotide sequence ID" value="NZ_SIHJ01000001.1"/>
</dbReference>
<dbReference type="InterPro" id="IPR036439">
    <property type="entry name" value="Dockerin_dom_sf"/>
</dbReference>
<reference evidence="2 3" key="1">
    <citation type="submission" date="2019-02" db="EMBL/GenBank/DDBJ databases">
        <title>Deep-cultivation of Planctomycetes and their phenomic and genomic characterization uncovers novel biology.</title>
        <authorList>
            <person name="Wiegand S."/>
            <person name="Jogler M."/>
            <person name="Boedeker C."/>
            <person name="Pinto D."/>
            <person name="Vollmers J."/>
            <person name="Rivas-Marin E."/>
            <person name="Kohn T."/>
            <person name="Peeters S.H."/>
            <person name="Heuer A."/>
            <person name="Rast P."/>
            <person name="Oberbeckmann S."/>
            <person name="Bunk B."/>
            <person name="Jeske O."/>
            <person name="Meyerdierks A."/>
            <person name="Storesund J.E."/>
            <person name="Kallscheuer N."/>
            <person name="Luecker S."/>
            <person name="Lage O.M."/>
            <person name="Pohl T."/>
            <person name="Merkel B.J."/>
            <person name="Hornburger P."/>
            <person name="Mueller R.-W."/>
            <person name="Bruemmer F."/>
            <person name="Labrenz M."/>
            <person name="Spormann A.M."/>
            <person name="Op Den Camp H."/>
            <person name="Overmann J."/>
            <person name="Amann R."/>
            <person name="Jetten M.S.M."/>
            <person name="Mascher T."/>
            <person name="Medema M.H."/>
            <person name="Devos D.P."/>
            <person name="Kaster A.-K."/>
            <person name="Ovreas L."/>
            <person name="Rohde M."/>
            <person name="Galperin M.Y."/>
            <person name="Jogler C."/>
        </authorList>
    </citation>
    <scope>NUCLEOTIDE SEQUENCE [LARGE SCALE GENOMIC DNA]</scope>
    <source>
        <strain evidence="2 3">KOR34</strain>
    </source>
</reference>
<evidence type="ECO:0000256" key="1">
    <source>
        <dbReference type="SAM" id="SignalP"/>
    </source>
</evidence>
<dbReference type="OrthoDB" id="256911at2"/>
<feature type="signal peptide" evidence="1">
    <location>
        <begin position="1"/>
        <end position="22"/>
    </location>
</feature>
<evidence type="ECO:0000313" key="3">
    <source>
        <dbReference type="Proteomes" id="UP000316714"/>
    </source>
</evidence>
<protein>
    <recommendedName>
        <fullName evidence="4">Dockerin domain-containing protein</fullName>
    </recommendedName>
</protein>